<name>A0AAD8HAA8_9APIA</name>
<keyword evidence="6" id="KW-1185">Reference proteome</keyword>
<evidence type="ECO:0000256" key="2">
    <source>
        <dbReference type="ARBA" id="ARBA00023052"/>
    </source>
</evidence>
<comment type="caution">
    <text evidence="5">The sequence shown here is derived from an EMBL/GenBank/DDBJ whole genome shotgun (WGS) entry which is preliminary data.</text>
</comment>
<dbReference type="Gene3D" id="3.40.50.1220">
    <property type="entry name" value="TPP-binding domain"/>
    <property type="match status" value="1"/>
</dbReference>
<dbReference type="AlphaFoldDB" id="A0AAD8HAA8"/>
<dbReference type="PANTHER" id="PTHR18968:SF13">
    <property type="entry name" value="ACETOLACTATE SYNTHASE CATALYTIC SUBUNIT, MITOCHONDRIAL"/>
    <property type="match status" value="1"/>
</dbReference>
<dbReference type="GO" id="GO:0009097">
    <property type="term" value="P:isoleucine biosynthetic process"/>
    <property type="evidence" value="ECO:0007669"/>
    <property type="project" value="TreeGrafter"/>
</dbReference>
<feature type="chain" id="PRO_5041942393" description="Thiamine pyrophosphate enzyme central domain-containing protein" evidence="3">
    <location>
        <begin position="22"/>
        <end position="342"/>
    </location>
</feature>
<dbReference type="SUPFAM" id="SSF52518">
    <property type="entry name" value="Thiamin diphosphate-binding fold (THDP-binding)"/>
    <property type="match status" value="1"/>
</dbReference>
<reference evidence="5" key="2">
    <citation type="submission" date="2023-05" db="EMBL/GenBank/DDBJ databases">
        <authorList>
            <person name="Schelkunov M.I."/>
        </authorList>
    </citation>
    <scope>NUCLEOTIDE SEQUENCE</scope>
    <source>
        <strain evidence="5">Hsosn_3</strain>
        <tissue evidence="5">Leaf</tissue>
    </source>
</reference>
<dbReference type="InterPro" id="IPR029061">
    <property type="entry name" value="THDP-binding"/>
</dbReference>
<evidence type="ECO:0000256" key="3">
    <source>
        <dbReference type="SAM" id="SignalP"/>
    </source>
</evidence>
<dbReference type="InterPro" id="IPR029035">
    <property type="entry name" value="DHS-like_NAD/FAD-binding_dom"/>
</dbReference>
<feature type="signal peptide" evidence="3">
    <location>
        <begin position="1"/>
        <end position="21"/>
    </location>
</feature>
<dbReference type="GO" id="GO:0050660">
    <property type="term" value="F:flavin adenine dinucleotide binding"/>
    <property type="evidence" value="ECO:0007669"/>
    <property type="project" value="TreeGrafter"/>
</dbReference>
<dbReference type="InterPro" id="IPR045229">
    <property type="entry name" value="TPP_enz"/>
</dbReference>
<dbReference type="SUPFAM" id="SSF52467">
    <property type="entry name" value="DHS-like NAD/FAD-binding domain"/>
    <property type="match status" value="1"/>
</dbReference>
<evidence type="ECO:0000259" key="4">
    <source>
        <dbReference type="Pfam" id="PF00205"/>
    </source>
</evidence>
<proteinExistence type="inferred from homology"/>
<accession>A0AAD8HAA8</accession>
<dbReference type="EMBL" id="JAUIZM010000009">
    <property type="protein sequence ID" value="KAK1363261.1"/>
    <property type="molecule type" value="Genomic_DNA"/>
</dbReference>
<dbReference type="GO" id="GO:0009099">
    <property type="term" value="P:L-valine biosynthetic process"/>
    <property type="evidence" value="ECO:0007669"/>
    <property type="project" value="TreeGrafter"/>
</dbReference>
<reference evidence="5" key="1">
    <citation type="submission" date="2023-02" db="EMBL/GenBank/DDBJ databases">
        <title>Genome of toxic invasive species Heracleum sosnowskyi carries increased number of genes despite the absence of recent whole-genome duplications.</title>
        <authorList>
            <person name="Schelkunov M."/>
            <person name="Shtratnikova V."/>
            <person name="Makarenko M."/>
            <person name="Klepikova A."/>
            <person name="Omelchenko D."/>
            <person name="Novikova G."/>
            <person name="Obukhova E."/>
            <person name="Bogdanov V."/>
            <person name="Penin A."/>
            <person name="Logacheva M."/>
        </authorList>
    </citation>
    <scope>NUCLEOTIDE SEQUENCE</scope>
    <source>
        <strain evidence="5">Hsosn_3</strain>
        <tissue evidence="5">Leaf</tissue>
    </source>
</reference>
<organism evidence="5 6">
    <name type="scientific">Heracleum sosnowskyi</name>
    <dbReference type="NCBI Taxonomy" id="360622"/>
    <lineage>
        <taxon>Eukaryota</taxon>
        <taxon>Viridiplantae</taxon>
        <taxon>Streptophyta</taxon>
        <taxon>Embryophyta</taxon>
        <taxon>Tracheophyta</taxon>
        <taxon>Spermatophyta</taxon>
        <taxon>Magnoliopsida</taxon>
        <taxon>eudicotyledons</taxon>
        <taxon>Gunneridae</taxon>
        <taxon>Pentapetalae</taxon>
        <taxon>asterids</taxon>
        <taxon>campanulids</taxon>
        <taxon>Apiales</taxon>
        <taxon>Apiaceae</taxon>
        <taxon>Apioideae</taxon>
        <taxon>apioid superclade</taxon>
        <taxon>Tordylieae</taxon>
        <taxon>Tordyliinae</taxon>
        <taxon>Heracleum</taxon>
    </lineage>
</organism>
<dbReference type="InterPro" id="IPR012000">
    <property type="entry name" value="Thiamin_PyroP_enz_cen_dom"/>
</dbReference>
<gene>
    <name evidence="5" type="ORF">POM88_038822</name>
</gene>
<keyword evidence="2" id="KW-0786">Thiamine pyrophosphate</keyword>
<evidence type="ECO:0000256" key="1">
    <source>
        <dbReference type="ARBA" id="ARBA00007812"/>
    </source>
</evidence>
<protein>
    <recommendedName>
        <fullName evidence="4">Thiamine pyrophosphate enzyme central domain-containing protein</fullName>
    </recommendedName>
</protein>
<dbReference type="GO" id="GO:0000287">
    <property type="term" value="F:magnesium ion binding"/>
    <property type="evidence" value="ECO:0007669"/>
    <property type="project" value="InterPro"/>
</dbReference>
<dbReference type="Proteomes" id="UP001237642">
    <property type="component" value="Unassembled WGS sequence"/>
</dbReference>
<feature type="domain" description="Thiamine pyrophosphate enzyme central" evidence="4">
    <location>
        <begin position="208"/>
        <end position="279"/>
    </location>
</feature>
<sequence>MRGTGFAWFGVVVSLRSDCLGGGGGRSVVWISTSLSSLPTLTGSSVKLSSNLQGEVIFKSVRRGCLLSTWARLPAKYMGEVPCRNTLDQHCQGWMLVTGLNPKEAFLTCGRAYVIYGLSLGFHCNPIIRKCHHVRRGCHFDHNTFQEIPIVEVTKTITKHSYLVLDVEDIPRIVKEAFFLATSGRPGPVLIDIPKDIQQKFVVHDWDQPMSLPGGGCLNSGDELKKFVELTGIPVASTLMGLGVYPGSDDLSLQMLGMHGTVYANYAVDKSDLLLAFGIYTYDAILSDETMVSHLFLRKFSWGWHKANNVALSQTLCDVTLSFRKELSQFRGYHLQFLTELV</sequence>
<evidence type="ECO:0000313" key="6">
    <source>
        <dbReference type="Proteomes" id="UP001237642"/>
    </source>
</evidence>
<dbReference type="GO" id="GO:0005948">
    <property type="term" value="C:acetolactate synthase complex"/>
    <property type="evidence" value="ECO:0007669"/>
    <property type="project" value="TreeGrafter"/>
</dbReference>
<dbReference type="CDD" id="cd07035">
    <property type="entry name" value="TPP_PYR_POX_like"/>
    <property type="match status" value="1"/>
</dbReference>
<keyword evidence="3" id="KW-0732">Signal</keyword>
<dbReference type="Gene3D" id="3.40.50.970">
    <property type="match status" value="1"/>
</dbReference>
<dbReference type="PANTHER" id="PTHR18968">
    <property type="entry name" value="THIAMINE PYROPHOSPHATE ENZYMES"/>
    <property type="match status" value="1"/>
</dbReference>
<dbReference type="Pfam" id="PF00205">
    <property type="entry name" value="TPP_enzyme_M"/>
    <property type="match status" value="1"/>
</dbReference>
<dbReference type="GO" id="GO:0003984">
    <property type="term" value="F:acetolactate synthase activity"/>
    <property type="evidence" value="ECO:0007669"/>
    <property type="project" value="TreeGrafter"/>
</dbReference>
<comment type="similarity">
    <text evidence="1">Belongs to the TPP enzyme family.</text>
</comment>
<evidence type="ECO:0000313" key="5">
    <source>
        <dbReference type="EMBL" id="KAK1363261.1"/>
    </source>
</evidence>
<dbReference type="GO" id="GO:0030976">
    <property type="term" value="F:thiamine pyrophosphate binding"/>
    <property type="evidence" value="ECO:0007669"/>
    <property type="project" value="InterPro"/>
</dbReference>